<evidence type="ECO:0000256" key="2">
    <source>
        <dbReference type="ARBA" id="ARBA00023002"/>
    </source>
</evidence>
<reference evidence="5" key="1">
    <citation type="submission" date="2020-10" db="EMBL/GenBank/DDBJ databases">
        <authorList>
            <person name="Han B."/>
            <person name="Lu T."/>
            <person name="Zhao Q."/>
            <person name="Huang X."/>
            <person name="Zhao Y."/>
        </authorList>
    </citation>
    <scope>NUCLEOTIDE SEQUENCE</scope>
</reference>
<dbReference type="Proteomes" id="UP000604825">
    <property type="component" value="Unassembled WGS sequence"/>
</dbReference>
<dbReference type="InterPro" id="IPR011032">
    <property type="entry name" value="GroES-like_sf"/>
</dbReference>
<evidence type="ECO:0000256" key="1">
    <source>
        <dbReference type="ARBA" id="ARBA00011738"/>
    </source>
</evidence>
<accession>A0A811RCK5</accession>
<comment type="caution">
    <text evidence="5">The sequence shown here is derived from an EMBL/GenBank/DDBJ whole genome shotgun (WGS) entry which is preliminary data.</text>
</comment>
<name>A0A811RCK5_9POAL</name>
<keyword evidence="2" id="KW-0560">Oxidoreductase</keyword>
<dbReference type="InterPro" id="IPR045010">
    <property type="entry name" value="MDR_fam"/>
</dbReference>
<keyword evidence="6" id="KW-1185">Reference proteome</keyword>
<dbReference type="GO" id="GO:0032440">
    <property type="term" value="F:2-alkenal reductase [NAD(P)H] activity"/>
    <property type="evidence" value="ECO:0007669"/>
    <property type="project" value="TreeGrafter"/>
</dbReference>
<dbReference type="AlphaFoldDB" id="A0A811RCK5"/>
<dbReference type="EMBL" id="CAJGYO010000014">
    <property type="protein sequence ID" value="CAD6267988.1"/>
    <property type="molecule type" value="Genomic_DNA"/>
</dbReference>
<evidence type="ECO:0000259" key="4">
    <source>
        <dbReference type="Pfam" id="PF16884"/>
    </source>
</evidence>
<proteinExistence type="predicted"/>
<dbReference type="Gene3D" id="3.90.180.10">
    <property type="entry name" value="Medium-chain alcohol dehydrogenases, catalytic domain"/>
    <property type="match status" value="1"/>
</dbReference>
<dbReference type="Pfam" id="PF16884">
    <property type="entry name" value="ADH_N_2"/>
    <property type="match status" value="1"/>
</dbReference>
<protein>
    <recommendedName>
        <fullName evidence="7">Oxidoreductase N-terminal domain-containing protein</fullName>
    </recommendedName>
</protein>
<dbReference type="InterPro" id="IPR013149">
    <property type="entry name" value="ADH-like_C"/>
</dbReference>
<feature type="domain" description="Alcohol dehydrogenase-like C-terminal" evidence="3">
    <location>
        <begin position="136"/>
        <end position="239"/>
    </location>
</feature>
<dbReference type="Gene3D" id="3.40.50.720">
    <property type="entry name" value="NAD(P)-binding Rossmann-like Domain"/>
    <property type="match status" value="1"/>
</dbReference>
<comment type="subunit">
    <text evidence="1">Homodimer.</text>
</comment>
<dbReference type="PANTHER" id="PTHR43205">
    <property type="entry name" value="PROSTAGLANDIN REDUCTASE"/>
    <property type="match status" value="1"/>
</dbReference>
<organism evidence="5 6">
    <name type="scientific">Miscanthus lutarioriparius</name>
    <dbReference type="NCBI Taxonomy" id="422564"/>
    <lineage>
        <taxon>Eukaryota</taxon>
        <taxon>Viridiplantae</taxon>
        <taxon>Streptophyta</taxon>
        <taxon>Embryophyta</taxon>
        <taxon>Tracheophyta</taxon>
        <taxon>Spermatophyta</taxon>
        <taxon>Magnoliopsida</taxon>
        <taxon>Liliopsida</taxon>
        <taxon>Poales</taxon>
        <taxon>Poaceae</taxon>
        <taxon>PACMAD clade</taxon>
        <taxon>Panicoideae</taxon>
        <taxon>Andropogonodae</taxon>
        <taxon>Andropogoneae</taxon>
        <taxon>Saccharinae</taxon>
        <taxon>Miscanthus</taxon>
    </lineage>
</organism>
<dbReference type="InterPro" id="IPR036291">
    <property type="entry name" value="NAD(P)-bd_dom_sf"/>
</dbReference>
<evidence type="ECO:0008006" key="7">
    <source>
        <dbReference type="Google" id="ProtNLM"/>
    </source>
</evidence>
<sequence>MAAASANGQEVPNKRVILKSYVTGFPRRTTWRWSPAPCASPCCAEMNRLTVVKNLYVSCDPYMRGRMTKHDKPSYVPDIVVGEVIASGHPDFKVGDLVWGMTGWEEYTFVPKPESFLKINHPELPLSYYTYGCSCAGSDEKVNLLKSKFGFDEAFNYKKEQDLDAALRRYFLEGIDIYFENVGGHTLVVVLSNMRNHGRIPTRGMISQYNLEEPEGVHNLFEIIGKGLRMEGFMVFDYYGHYHKFEQENGRVPQGGKDYLHRGHR</sequence>
<feature type="domain" description="Oxidoreductase N-terminal" evidence="4">
    <location>
        <begin position="14"/>
        <end position="112"/>
    </location>
</feature>
<evidence type="ECO:0000259" key="3">
    <source>
        <dbReference type="Pfam" id="PF00107"/>
    </source>
</evidence>
<dbReference type="SUPFAM" id="SSF50129">
    <property type="entry name" value="GroES-like"/>
    <property type="match status" value="1"/>
</dbReference>
<dbReference type="InterPro" id="IPR041694">
    <property type="entry name" value="ADH_N_2"/>
</dbReference>
<dbReference type="SUPFAM" id="SSF51735">
    <property type="entry name" value="NAD(P)-binding Rossmann-fold domains"/>
    <property type="match status" value="1"/>
</dbReference>
<dbReference type="Pfam" id="PF00107">
    <property type="entry name" value="ADH_zinc_N"/>
    <property type="match status" value="1"/>
</dbReference>
<dbReference type="PANTHER" id="PTHR43205:SF75">
    <property type="entry name" value="OS12G0226400 PROTEIN"/>
    <property type="match status" value="1"/>
</dbReference>
<dbReference type="OrthoDB" id="809632at2759"/>
<gene>
    <name evidence="5" type="ORF">NCGR_LOCUS51293</name>
</gene>
<evidence type="ECO:0000313" key="5">
    <source>
        <dbReference type="EMBL" id="CAD6267988.1"/>
    </source>
</evidence>
<evidence type="ECO:0000313" key="6">
    <source>
        <dbReference type="Proteomes" id="UP000604825"/>
    </source>
</evidence>